<gene>
    <name evidence="3" type="ORF">Cvel_2645</name>
</gene>
<dbReference type="InterPro" id="IPR047574">
    <property type="entry name" value="AD"/>
</dbReference>
<dbReference type="EMBL" id="CDMZ01000066">
    <property type="protein sequence ID" value="CEM05793.1"/>
    <property type="molecule type" value="Genomic_DNA"/>
</dbReference>
<feature type="compositionally biased region" description="Basic and acidic residues" evidence="1">
    <location>
        <begin position="236"/>
        <end position="262"/>
    </location>
</feature>
<name>A0A0G4F1L7_9ALVE</name>
<dbReference type="SMART" id="SM00995">
    <property type="entry name" value="AD"/>
    <property type="match status" value="1"/>
</dbReference>
<dbReference type="InterPro" id="IPR039683">
    <property type="entry name" value="Lsm12-like"/>
</dbReference>
<dbReference type="AlphaFoldDB" id="A0A0G4F1L7"/>
<dbReference type="InterPro" id="IPR019181">
    <property type="entry name" value="LSM12_ABD"/>
</dbReference>
<dbReference type="Pfam" id="PF21166">
    <property type="entry name" value="LSM12_LSM"/>
    <property type="match status" value="1"/>
</dbReference>
<feature type="domain" description="AD" evidence="2">
    <location>
        <begin position="84"/>
        <end position="180"/>
    </location>
</feature>
<accession>A0A0G4F1L7</accession>
<evidence type="ECO:0000256" key="1">
    <source>
        <dbReference type="SAM" id="MobiDB-lite"/>
    </source>
</evidence>
<feature type="region of interest" description="Disordered" evidence="1">
    <location>
        <begin position="175"/>
        <end position="275"/>
    </location>
</feature>
<dbReference type="PROSITE" id="PS52001">
    <property type="entry name" value="AD"/>
    <property type="match status" value="1"/>
</dbReference>
<feature type="compositionally biased region" description="Basic and acidic residues" evidence="1">
    <location>
        <begin position="178"/>
        <end position="188"/>
    </location>
</feature>
<organism evidence="3">
    <name type="scientific">Chromera velia CCMP2878</name>
    <dbReference type="NCBI Taxonomy" id="1169474"/>
    <lineage>
        <taxon>Eukaryota</taxon>
        <taxon>Sar</taxon>
        <taxon>Alveolata</taxon>
        <taxon>Colpodellida</taxon>
        <taxon>Chromeraceae</taxon>
        <taxon>Chromera</taxon>
    </lineage>
</organism>
<dbReference type="VEuPathDB" id="CryptoDB:Cvel_2645"/>
<dbReference type="InterPro" id="IPR048478">
    <property type="entry name" value="LSM12_LSM"/>
</dbReference>
<evidence type="ECO:0000259" key="2">
    <source>
        <dbReference type="PROSITE" id="PS52001"/>
    </source>
</evidence>
<feature type="compositionally biased region" description="Low complexity" evidence="1">
    <location>
        <begin position="199"/>
        <end position="211"/>
    </location>
</feature>
<evidence type="ECO:0000313" key="3">
    <source>
        <dbReference type="EMBL" id="CEM05793.1"/>
    </source>
</evidence>
<dbReference type="PhylomeDB" id="A0A0G4F1L7"/>
<dbReference type="PANTHER" id="PTHR13542">
    <property type="entry name" value="LSM12 HOMOLOG"/>
    <property type="match status" value="1"/>
</dbReference>
<proteinExistence type="predicted"/>
<protein>
    <recommendedName>
        <fullName evidence="2">AD domain-containing protein</fullName>
    </recommendedName>
</protein>
<dbReference type="Pfam" id="PF09793">
    <property type="entry name" value="AD"/>
    <property type="match status" value="1"/>
</dbReference>
<sequence length="275" mass="29346">MSQNINALPASGNFLGMTLKIVTVHGQEFEGELFAHDVNNSETVILKERRNAEKDHCHYHMINSKMIRTMRVEEAPPPHVPAPSGVDPKVLQARADAALQQRLASAGRWGVGVSAETQLLFDRLFKTHPDCRWEGQSIVVLGTRISPPYSPEDCSLVEGSDTRKLERIKKVLQGTKDQIQRDKVKREQSLTNGAGGGASSSPGSSPLPQGSTASGGGNGILATPPPPPPSQQRGGGKGDTETKGTGDGKEKEKKNAWAKGEEGEGGGTRKTKEAG</sequence>
<reference evidence="3" key="1">
    <citation type="submission" date="2014-11" db="EMBL/GenBank/DDBJ databases">
        <authorList>
            <person name="Otto D Thomas"/>
            <person name="Naeem Raeece"/>
        </authorList>
    </citation>
    <scope>NUCLEOTIDE SEQUENCE</scope>
</reference>